<dbReference type="Pfam" id="PF00041">
    <property type="entry name" value="fn3"/>
    <property type="match status" value="1"/>
</dbReference>
<reference evidence="9" key="1">
    <citation type="submission" date="2016-06" db="UniProtKB">
        <authorList>
            <consortium name="WormBaseParasite"/>
        </authorList>
    </citation>
    <scope>IDENTIFICATION</scope>
</reference>
<dbReference type="InterPro" id="IPR007110">
    <property type="entry name" value="Ig-like_dom"/>
</dbReference>
<feature type="region of interest" description="Disordered" evidence="3">
    <location>
        <begin position="359"/>
        <end position="381"/>
    </location>
</feature>
<gene>
    <name evidence="7" type="ORF">GPUH_LOCUS568</name>
</gene>
<dbReference type="EMBL" id="UYRT01000534">
    <property type="protein sequence ID" value="VDK28318.1"/>
    <property type="molecule type" value="Genomic_DNA"/>
</dbReference>
<name>A0A183CVS8_9BILA</name>
<dbReference type="GO" id="GO:0098609">
    <property type="term" value="P:cell-cell adhesion"/>
    <property type="evidence" value="ECO:0007669"/>
    <property type="project" value="TreeGrafter"/>
</dbReference>
<sequence length="534" mass="59215">MECEVDGVPQRDGMVKWLRDDHVLEDVSFIGQTRAVMRLNASLATSGAYTCLADNGIGTANHTLAYLLVNRAPAISRQPSMLRAAGPLGGQAHLRCRAHAVPDARFQWIIQGHSSPLRHNNSKYAFTTSQLDYTTFEVPLKIKGSLYISSLDRYDYQYPVKCRAVNVYGDDAVEIRVSQPTAPDTPLALRVSNITKNSLSFHWIPGFDGGSEQTFEVRYQTPSESVYHVINSSSQNVEIRGLQPAQLYEVAIRALNKRGLASEFSRPPITVYTKDEYGMDVVSSEKRDPFSTPIVLLFGMCCIALLLVNCILLCYMHQRKKRRKKMQEKTEMVRKSSGGGTDVQPVQMYGALTNVESPCRPGSMNTNRSELGREQNSEDDQSVRTMIEVSPNGCVQPAEPANYYEKDCIIEYDFDPNLYSDVIKSSTLRRGLHNYANVRYPDVPCHKVSDGGTLMSCPDGGGGPLSRGTDVSAMDSPRRIHKPRIIDDRSPTSVHANSNNNNNTVGPQMLSTFVQQGAVHTTPLNFAHIDGDLV</sequence>
<keyword evidence="2" id="KW-1015">Disulfide bond</keyword>
<evidence type="ECO:0000259" key="6">
    <source>
        <dbReference type="PROSITE" id="PS50853"/>
    </source>
</evidence>
<feature type="region of interest" description="Disordered" evidence="3">
    <location>
        <begin position="484"/>
        <end position="503"/>
    </location>
</feature>
<feature type="transmembrane region" description="Helical" evidence="4">
    <location>
        <begin position="294"/>
        <end position="316"/>
    </location>
</feature>
<evidence type="ECO:0000256" key="2">
    <source>
        <dbReference type="ARBA" id="ARBA00023157"/>
    </source>
</evidence>
<organism evidence="9">
    <name type="scientific">Gongylonema pulchrum</name>
    <dbReference type="NCBI Taxonomy" id="637853"/>
    <lineage>
        <taxon>Eukaryota</taxon>
        <taxon>Metazoa</taxon>
        <taxon>Ecdysozoa</taxon>
        <taxon>Nematoda</taxon>
        <taxon>Chromadorea</taxon>
        <taxon>Rhabditida</taxon>
        <taxon>Spirurina</taxon>
        <taxon>Spiruromorpha</taxon>
        <taxon>Spiruroidea</taxon>
        <taxon>Gongylonematidae</taxon>
        <taxon>Gongylonema</taxon>
    </lineage>
</organism>
<reference evidence="7 8" key="2">
    <citation type="submission" date="2018-11" db="EMBL/GenBank/DDBJ databases">
        <authorList>
            <consortium name="Pathogen Informatics"/>
        </authorList>
    </citation>
    <scope>NUCLEOTIDE SEQUENCE [LARGE SCALE GENOMIC DNA]</scope>
</reference>
<keyword evidence="8" id="KW-1185">Reference proteome</keyword>
<evidence type="ECO:0000259" key="5">
    <source>
        <dbReference type="PROSITE" id="PS50835"/>
    </source>
</evidence>
<dbReference type="OrthoDB" id="10028801at2759"/>
<dbReference type="Proteomes" id="UP000271098">
    <property type="component" value="Unassembled WGS sequence"/>
</dbReference>
<dbReference type="SMART" id="SM00060">
    <property type="entry name" value="FN3"/>
    <property type="match status" value="1"/>
</dbReference>
<evidence type="ECO:0000313" key="8">
    <source>
        <dbReference type="Proteomes" id="UP000271098"/>
    </source>
</evidence>
<dbReference type="InterPro" id="IPR036116">
    <property type="entry name" value="FN3_sf"/>
</dbReference>
<dbReference type="AlphaFoldDB" id="A0A183CVS8"/>
<keyword evidence="4" id="KW-0812">Transmembrane</keyword>
<dbReference type="PANTHER" id="PTHR44170">
    <property type="entry name" value="PROTEIN SIDEKICK"/>
    <property type="match status" value="1"/>
</dbReference>
<evidence type="ECO:0000256" key="1">
    <source>
        <dbReference type="ARBA" id="ARBA00022737"/>
    </source>
</evidence>
<evidence type="ECO:0000313" key="7">
    <source>
        <dbReference type="EMBL" id="VDK28318.1"/>
    </source>
</evidence>
<keyword evidence="4" id="KW-0472">Membrane</keyword>
<dbReference type="SUPFAM" id="SSF48726">
    <property type="entry name" value="Immunoglobulin"/>
    <property type="match status" value="2"/>
</dbReference>
<dbReference type="InterPro" id="IPR013783">
    <property type="entry name" value="Ig-like_fold"/>
</dbReference>
<feature type="domain" description="Ig-like" evidence="5">
    <location>
        <begin position="73"/>
        <end position="178"/>
    </location>
</feature>
<evidence type="ECO:0000313" key="9">
    <source>
        <dbReference type="WBParaSite" id="GPUH_0000056901-mRNA-1"/>
    </source>
</evidence>
<evidence type="ECO:0000256" key="3">
    <source>
        <dbReference type="SAM" id="MobiDB-lite"/>
    </source>
</evidence>
<dbReference type="PROSITE" id="PS50853">
    <property type="entry name" value="FN3"/>
    <property type="match status" value="1"/>
</dbReference>
<dbReference type="Gene3D" id="2.60.40.10">
    <property type="entry name" value="Immunoglobulins"/>
    <property type="match status" value="3"/>
</dbReference>
<accession>A0A183CVS8</accession>
<dbReference type="WBParaSite" id="GPUH_0000056901-mRNA-1">
    <property type="protein sequence ID" value="GPUH_0000056901-mRNA-1"/>
    <property type="gene ID" value="GPUH_0000056901"/>
</dbReference>
<evidence type="ECO:0000256" key="4">
    <source>
        <dbReference type="SAM" id="Phobius"/>
    </source>
</evidence>
<protein>
    <submittedName>
        <fullName evidence="9">Nephrin</fullName>
    </submittedName>
</protein>
<dbReference type="InterPro" id="IPR003961">
    <property type="entry name" value="FN3_dom"/>
</dbReference>
<dbReference type="SUPFAM" id="SSF49265">
    <property type="entry name" value="Fibronectin type III"/>
    <property type="match status" value="1"/>
</dbReference>
<keyword evidence="1" id="KW-0677">Repeat</keyword>
<dbReference type="PANTHER" id="PTHR44170:SF6">
    <property type="entry name" value="CONTACTIN"/>
    <property type="match status" value="1"/>
</dbReference>
<feature type="domain" description="Fibronectin type-III" evidence="6">
    <location>
        <begin position="185"/>
        <end position="276"/>
    </location>
</feature>
<dbReference type="CDD" id="cd00063">
    <property type="entry name" value="FN3"/>
    <property type="match status" value="1"/>
</dbReference>
<keyword evidence="4" id="KW-1133">Transmembrane helix</keyword>
<proteinExistence type="predicted"/>
<dbReference type="InterPro" id="IPR036179">
    <property type="entry name" value="Ig-like_dom_sf"/>
</dbReference>
<dbReference type="PROSITE" id="PS50835">
    <property type="entry name" value="IG_LIKE"/>
    <property type="match status" value="2"/>
</dbReference>
<feature type="domain" description="Ig-like" evidence="5">
    <location>
        <begin position="1"/>
        <end position="65"/>
    </location>
</feature>
<dbReference type="GO" id="GO:0016020">
    <property type="term" value="C:membrane"/>
    <property type="evidence" value="ECO:0007669"/>
    <property type="project" value="UniProtKB-SubCell"/>
</dbReference>